<reference evidence="8" key="1">
    <citation type="submission" date="2022-01" db="EMBL/GenBank/DDBJ databases">
        <authorList>
            <person name="King R."/>
        </authorList>
    </citation>
    <scope>NUCLEOTIDE SEQUENCE</scope>
</reference>
<comment type="cofactor">
    <cofactor evidence="3">
        <name>FAD</name>
        <dbReference type="ChEBI" id="CHEBI:57692"/>
    </cofactor>
</comment>
<sequence length="650" mass="72475">MIFRKCLSNFMNMAHRTLTIFLIILLVSPPALCFFGDSIADSIQSIRATVLVFLTNLANKLCRLYEKYILRIDEVVFDTDTLADAEYDFIVVGAGSAGCVMGNRLSEISDWKILVLEAGQPETAFVDIPLLAMGFQGGIYDWAYLMEEQPNVAFGLKDRRMDLPRGKGLGGSSLLNFMIYARGSAGDFDKWAEMGNEGWSFADVLPYYMKSEGANLTSKIEWQYHNRDGPLTVENTYQSLLVDAILSGGEEIGLPYIDYNAPVEPFGFSPVQSTTQNGRRFSTARAYLAPVAHRPNLDIITDAFVTNIMIDPVDKRAYGVQYQKAGNTYTVYARKEVILSAGAINSPQLLMLSGIGPKKHLADVGIPCIKDLPVGQHLIDHLAFYGLNFLIYFDWDQVDIRYALSIPEFVKFSKGPFTTLGGVEAVGFFKTEVAKYKENIPDVEVQFMRGSIGSDHGVWMKRALRISDEVYKSAIEPIENLPCWCAAPVLLLPKSEGEVKLLSADPFDHPRIIPKYFTDEYNEDIKTMVAGIRVLERLVNTTAFRTNGAKISEYPIAGCEHFEFDSFEYWECALRAISHTLYHPMGTCRMGPPHDPSAVVNNQLQVNGIAGLRVVDVSIIPMFSAHTNAPAVMIAEKASDMIKRFHGRLN</sequence>
<evidence type="ECO:0000256" key="2">
    <source>
        <dbReference type="PIRSR" id="PIRSR000137-1"/>
    </source>
</evidence>
<reference evidence="8" key="2">
    <citation type="submission" date="2022-10" db="EMBL/GenBank/DDBJ databases">
        <authorList>
            <consortium name="ENA_rothamsted_submissions"/>
            <consortium name="culmorum"/>
            <person name="King R."/>
        </authorList>
    </citation>
    <scope>NUCLEOTIDE SEQUENCE</scope>
</reference>
<dbReference type="Gene3D" id="3.30.560.10">
    <property type="entry name" value="Glucose Oxidase, domain 3"/>
    <property type="match status" value="1"/>
</dbReference>
<dbReference type="Proteomes" id="UP001153737">
    <property type="component" value="Chromosome 4"/>
</dbReference>
<dbReference type="PANTHER" id="PTHR11552:SF208">
    <property type="entry name" value="RE36204P-RELATED"/>
    <property type="match status" value="1"/>
</dbReference>
<feature type="active site" description="Proton acceptor" evidence="2">
    <location>
        <position position="626"/>
    </location>
</feature>
<dbReference type="SUPFAM" id="SSF51905">
    <property type="entry name" value="FAD/NAD(P)-binding domain"/>
    <property type="match status" value="1"/>
</dbReference>
<feature type="signal peptide" evidence="5">
    <location>
        <begin position="1"/>
        <end position="33"/>
    </location>
</feature>
<organism evidence="8 9">
    <name type="scientific">Phaedon cochleariae</name>
    <name type="common">Mustard beetle</name>
    <dbReference type="NCBI Taxonomy" id="80249"/>
    <lineage>
        <taxon>Eukaryota</taxon>
        <taxon>Metazoa</taxon>
        <taxon>Ecdysozoa</taxon>
        <taxon>Arthropoda</taxon>
        <taxon>Hexapoda</taxon>
        <taxon>Insecta</taxon>
        <taxon>Pterygota</taxon>
        <taxon>Neoptera</taxon>
        <taxon>Endopterygota</taxon>
        <taxon>Coleoptera</taxon>
        <taxon>Polyphaga</taxon>
        <taxon>Cucujiformia</taxon>
        <taxon>Chrysomeloidea</taxon>
        <taxon>Chrysomelidae</taxon>
        <taxon>Chrysomelinae</taxon>
        <taxon>Chrysomelini</taxon>
        <taxon>Phaedon</taxon>
    </lineage>
</organism>
<feature type="binding site" evidence="3">
    <location>
        <position position="305"/>
    </location>
    <ligand>
        <name>FAD</name>
        <dbReference type="ChEBI" id="CHEBI:57692"/>
    </ligand>
</feature>
<feature type="domain" description="Glucose-methanol-choline oxidoreductase N-terminal" evidence="7">
    <location>
        <begin position="342"/>
        <end position="356"/>
    </location>
</feature>
<keyword evidence="4" id="KW-0285">Flavoprotein</keyword>
<dbReference type="GO" id="GO:0050660">
    <property type="term" value="F:flavin adenine dinucleotide binding"/>
    <property type="evidence" value="ECO:0007669"/>
    <property type="project" value="InterPro"/>
</dbReference>
<dbReference type="PROSITE" id="PS00623">
    <property type="entry name" value="GMC_OXRED_1"/>
    <property type="match status" value="1"/>
</dbReference>
<dbReference type="EMBL" id="OU896710">
    <property type="protein sequence ID" value="CAH1163167.1"/>
    <property type="molecule type" value="Genomic_DNA"/>
</dbReference>
<dbReference type="Pfam" id="PF00732">
    <property type="entry name" value="GMC_oxred_N"/>
    <property type="match status" value="1"/>
</dbReference>
<proteinExistence type="inferred from homology"/>
<evidence type="ECO:0000256" key="3">
    <source>
        <dbReference type="PIRSR" id="PIRSR000137-2"/>
    </source>
</evidence>
<dbReference type="AlphaFoldDB" id="A0A9P0DTT0"/>
<feature type="active site" description="Proton donor" evidence="2">
    <location>
        <position position="583"/>
    </location>
</feature>
<keyword evidence="3 4" id="KW-0274">FAD</keyword>
<evidence type="ECO:0000259" key="7">
    <source>
        <dbReference type="PROSITE" id="PS00624"/>
    </source>
</evidence>
<comment type="similarity">
    <text evidence="1 4">Belongs to the GMC oxidoreductase family.</text>
</comment>
<evidence type="ECO:0000259" key="6">
    <source>
        <dbReference type="PROSITE" id="PS00623"/>
    </source>
</evidence>
<dbReference type="PANTHER" id="PTHR11552">
    <property type="entry name" value="GLUCOSE-METHANOL-CHOLINE GMC OXIDOREDUCTASE"/>
    <property type="match status" value="1"/>
</dbReference>
<accession>A0A9P0DTT0</accession>
<dbReference type="SUPFAM" id="SSF54373">
    <property type="entry name" value="FAD-linked reductases, C-terminal domain"/>
    <property type="match status" value="1"/>
</dbReference>
<evidence type="ECO:0000256" key="1">
    <source>
        <dbReference type="ARBA" id="ARBA00010790"/>
    </source>
</evidence>
<evidence type="ECO:0000313" key="9">
    <source>
        <dbReference type="Proteomes" id="UP001153737"/>
    </source>
</evidence>
<evidence type="ECO:0000256" key="4">
    <source>
        <dbReference type="RuleBase" id="RU003968"/>
    </source>
</evidence>
<dbReference type="Pfam" id="PF05199">
    <property type="entry name" value="GMC_oxred_C"/>
    <property type="match status" value="1"/>
</dbReference>
<keyword evidence="9" id="KW-1185">Reference proteome</keyword>
<evidence type="ECO:0000313" key="8">
    <source>
        <dbReference type="EMBL" id="CAH1163167.1"/>
    </source>
</evidence>
<dbReference type="GO" id="GO:0016614">
    <property type="term" value="F:oxidoreductase activity, acting on CH-OH group of donors"/>
    <property type="evidence" value="ECO:0007669"/>
    <property type="project" value="InterPro"/>
</dbReference>
<dbReference type="PROSITE" id="PS00624">
    <property type="entry name" value="GMC_OXRED_2"/>
    <property type="match status" value="1"/>
</dbReference>
<dbReference type="InterPro" id="IPR000172">
    <property type="entry name" value="GMC_OxRdtase_N"/>
</dbReference>
<dbReference type="InterPro" id="IPR012132">
    <property type="entry name" value="GMC_OxRdtase"/>
</dbReference>
<keyword evidence="5" id="KW-0732">Signal</keyword>
<evidence type="ECO:0000256" key="5">
    <source>
        <dbReference type="SAM" id="SignalP"/>
    </source>
</evidence>
<feature type="chain" id="PRO_5040310813" description="Glucose-methanol-choline oxidoreductase N-terminal domain-containing protein" evidence="5">
    <location>
        <begin position="34"/>
        <end position="650"/>
    </location>
</feature>
<feature type="domain" description="Glucose-methanol-choline oxidoreductase N-terminal" evidence="6">
    <location>
        <begin position="166"/>
        <end position="189"/>
    </location>
</feature>
<dbReference type="Gene3D" id="3.50.50.60">
    <property type="entry name" value="FAD/NAD(P)-binding domain"/>
    <property type="match status" value="1"/>
</dbReference>
<name>A0A9P0DTT0_PHACE</name>
<dbReference type="InterPro" id="IPR007867">
    <property type="entry name" value="GMC_OxRtase_C"/>
</dbReference>
<gene>
    <name evidence="8" type="ORF">PHAECO_LOCUS8763</name>
</gene>
<dbReference type="OrthoDB" id="10057935at2759"/>
<protein>
    <recommendedName>
        <fullName evidence="6 7">Glucose-methanol-choline oxidoreductase N-terminal domain-containing protein</fullName>
    </recommendedName>
</protein>
<dbReference type="PIRSF" id="PIRSF000137">
    <property type="entry name" value="Alcohol_oxidase"/>
    <property type="match status" value="1"/>
</dbReference>
<dbReference type="InterPro" id="IPR036188">
    <property type="entry name" value="FAD/NAD-bd_sf"/>
</dbReference>